<gene>
    <name evidence="2" type="ORF">DXA68_07695</name>
</gene>
<name>A0A413H7H1_9BACE</name>
<evidence type="ECO:0000313" key="2">
    <source>
        <dbReference type="EMBL" id="RGX79537.1"/>
    </source>
</evidence>
<sequence length="401" mass="45564">MVRITMKKKELLLVYSIVHLAVIAFMVMSFASCGYSKIKKAKDFVFGEETEYWYVASRNTNIYSGADNVIGRVYVGDTIKPYGSRQLCGENVKYQFNIKYEGQDGYVDCDDFKKVFSDKKQRNAVERYNDSIAGQNTLTANFINWWNGLERTPYNKGWIWGILGCIGLTFILTLWGKRWMIMCGVLAVCVCEIVYCMTTTDPTWFCEPDTTGWLLTILNFCLYAGLVVLQFYIYLDESVTVPVLWWGVKIHHICTILFIPIVLAVGAFFPEFIDIPVFVYLATMIMQIGLYVHGATKIHYYQDMVIHLCFCTIIAMSTIMITVYFVSLVFWALLIVMTIGAGVALLAAGLVHGRNMKHSVTFGSSTSLRDQHGHSVDVDDYGHGNDGKWYGKNNDGTWSEK</sequence>
<comment type="caution">
    <text evidence="2">The sequence shown here is derived from an EMBL/GenBank/DDBJ whole genome shotgun (WGS) entry which is preliminary data.</text>
</comment>
<accession>A0A413H7H1</accession>
<evidence type="ECO:0008006" key="4">
    <source>
        <dbReference type="Google" id="ProtNLM"/>
    </source>
</evidence>
<dbReference type="EMBL" id="QSCF01000009">
    <property type="protein sequence ID" value="RGX79537.1"/>
    <property type="molecule type" value="Genomic_DNA"/>
</dbReference>
<keyword evidence="1" id="KW-0472">Membrane</keyword>
<evidence type="ECO:0000256" key="1">
    <source>
        <dbReference type="SAM" id="Phobius"/>
    </source>
</evidence>
<proteinExistence type="predicted"/>
<feature type="transmembrane region" description="Helical" evidence="1">
    <location>
        <begin position="12"/>
        <end position="31"/>
    </location>
</feature>
<keyword evidence="1" id="KW-0812">Transmembrane</keyword>
<feature type="transmembrane region" description="Helical" evidence="1">
    <location>
        <begin position="157"/>
        <end position="175"/>
    </location>
</feature>
<dbReference type="AlphaFoldDB" id="A0A413H7H1"/>
<feature type="transmembrane region" description="Helical" evidence="1">
    <location>
        <begin position="182"/>
        <end position="200"/>
    </location>
</feature>
<feature type="transmembrane region" description="Helical" evidence="1">
    <location>
        <begin position="275"/>
        <end position="292"/>
    </location>
</feature>
<keyword evidence="1" id="KW-1133">Transmembrane helix</keyword>
<feature type="transmembrane region" description="Helical" evidence="1">
    <location>
        <begin position="304"/>
        <end position="325"/>
    </location>
</feature>
<feature type="transmembrane region" description="Helical" evidence="1">
    <location>
        <begin position="246"/>
        <end position="269"/>
    </location>
</feature>
<feature type="transmembrane region" description="Helical" evidence="1">
    <location>
        <begin position="212"/>
        <end position="234"/>
    </location>
</feature>
<evidence type="ECO:0000313" key="3">
    <source>
        <dbReference type="Proteomes" id="UP000286075"/>
    </source>
</evidence>
<dbReference type="Proteomes" id="UP000286075">
    <property type="component" value="Unassembled WGS sequence"/>
</dbReference>
<reference evidence="2 3" key="1">
    <citation type="submission" date="2018-08" db="EMBL/GenBank/DDBJ databases">
        <title>A genome reference for cultivated species of the human gut microbiota.</title>
        <authorList>
            <person name="Zou Y."/>
            <person name="Xue W."/>
            <person name="Luo G."/>
        </authorList>
    </citation>
    <scope>NUCLEOTIDE SEQUENCE [LARGE SCALE GENOMIC DNA]</scope>
    <source>
        <strain evidence="2 3">OF03-9BH</strain>
    </source>
</reference>
<feature type="transmembrane region" description="Helical" evidence="1">
    <location>
        <begin position="331"/>
        <end position="351"/>
    </location>
</feature>
<organism evidence="2 3">
    <name type="scientific">Bacteroides stercorirosoris</name>
    <dbReference type="NCBI Taxonomy" id="871324"/>
    <lineage>
        <taxon>Bacteria</taxon>
        <taxon>Pseudomonadati</taxon>
        <taxon>Bacteroidota</taxon>
        <taxon>Bacteroidia</taxon>
        <taxon>Bacteroidales</taxon>
        <taxon>Bacteroidaceae</taxon>
        <taxon>Bacteroides</taxon>
    </lineage>
</organism>
<dbReference type="PROSITE" id="PS51257">
    <property type="entry name" value="PROKAR_LIPOPROTEIN"/>
    <property type="match status" value="1"/>
</dbReference>
<protein>
    <recommendedName>
        <fullName evidence="4">SH3 domain-containing protein</fullName>
    </recommendedName>
</protein>